<accession>A0A4R1KXE3</accession>
<keyword evidence="5 10" id="KW-0732">Signal</keyword>
<dbReference type="InterPro" id="IPR050298">
    <property type="entry name" value="Gram-neg_bact_OMP"/>
</dbReference>
<protein>
    <submittedName>
        <fullName evidence="12">Putative porin</fullName>
    </submittedName>
</protein>
<feature type="chain" id="PRO_5030099114" evidence="10">
    <location>
        <begin position="21"/>
        <end position="369"/>
    </location>
</feature>
<evidence type="ECO:0000313" key="12">
    <source>
        <dbReference type="EMBL" id="TCK70052.1"/>
    </source>
</evidence>
<dbReference type="CDD" id="cd00342">
    <property type="entry name" value="gram_neg_porins"/>
    <property type="match status" value="1"/>
</dbReference>
<keyword evidence="4" id="KW-0812">Transmembrane</keyword>
<evidence type="ECO:0000256" key="4">
    <source>
        <dbReference type="ARBA" id="ARBA00022692"/>
    </source>
</evidence>
<evidence type="ECO:0000313" key="13">
    <source>
        <dbReference type="Proteomes" id="UP000295496"/>
    </source>
</evidence>
<feature type="signal peptide" evidence="10">
    <location>
        <begin position="1"/>
        <end position="20"/>
    </location>
</feature>
<proteinExistence type="predicted"/>
<evidence type="ECO:0000256" key="10">
    <source>
        <dbReference type="SAM" id="SignalP"/>
    </source>
</evidence>
<sequence length="369" mass="40798">MKKTLIALAVAALASSAANATVVYQKDGTKIDIDGRAHFELQSAKNKRTDLHDVGSRLRVRAYQDLTDRLSAYGGVELRFSQGKYSDRADQIGSNLRTHRMYAGFIHKDIGTLTFGRQLHLGDHIPKANYTYEWGGNVLFDAHKKAATFMSVPFGGVRVAADYYFGNSNKANETSSGNANWDEGQGYGVGLYYDGKLTDDLAVRFGSGFTEVTQAVNTGTSTNPIFLKQDEFKLQRGGIGFDVTYKIVHLGFDWAYGKATKGKESSNINFQDVLPLSGTPVHKINRYQVGLKFDVTEQNALYSAYYFGKAEKADTTIADYKMNAWMIGADHRFNKNVAVYLEGGKAKIKQSGAADIKNHRIITGVRILF</sequence>
<dbReference type="GO" id="GO:0015288">
    <property type="term" value="F:porin activity"/>
    <property type="evidence" value="ECO:0007669"/>
    <property type="project" value="UniProtKB-KW"/>
</dbReference>
<evidence type="ECO:0000256" key="9">
    <source>
        <dbReference type="ARBA" id="ARBA00023237"/>
    </source>
</evidence>
<dbReference type="GO" id="GO:0006811">
    <property type="term" value="P:monoatomic ion transport"/>
    <property type="evidence" value="ECO:0007669"/>
    <property type="project" value="UniProtKB-KW"/>
</dbReference>
<comment type="caution">
    <text evidence="12">The sequence shown here is derived from an EMBL/GenBank/DDBJ whole genome shotgun (WGS) entry which is preliminary data.</text>
</comment>
<dbReference type="PANTHER" id="PTHR34501:SF2">
    <property type="entry name" value="OUTER MEMBRANE PORIN F-RELATED"/>
    <property type="match status" value="1"/>
</dbReference>
<evidence type="ECO:0000259" key="11">
    <source>
        <dbReference type="Pfam" id="PF13609"/>
    </source>
</evidence>
<keyword evidence="9" id="KW-0998">Cell outer membrane</keyword>
<keyword evidence="3" id="KW-1134">Transmembrane beta strand</keyword>
<keyword evidence="8" id="KW-0472">Membrane</keyword>
<dbReference type="GO" id="GO:0009279">
    <property type="term" value="C:cell outer membrane"/>
    <property type="evidence" value="ECO:0007669"/>
    <property type="project" value="UniProtKB-SubCell"/>
</dbReference>
<dbReference type="SUPFAM" id="SSF56935">
    <property type="entry name" value="Porins"/>
    <property type="match status" value="1"/>
</dbReference>
<evidence type="ECO:0000256" key="7">
    <source>
        <dbReference type="ARBA" id="ARBA00023114"/>
    </source>
</evidence>
<dbReference type="Proteomes" id="UP000295496">
    <property type="component" value="Unassembled WGS sequence"/>
</dbReference>
<keyword evidence="6" id="KW-0406">Ion transport</keyword>
<organism evidence="12 13">
    <name type="scientific">Lonepinella koalarum</name>
    <dbReference type="NCBI Taxonomy" id="53417"/>
    <lineage>
        <taxon>Bacteria</taxon>
        <taxon>Pseudomonadati</taxon>
        <taxon>Pseudomonadota</taxon>
        <taxon>Gammaproteobacteria</taxon>
        <taxon>Pasteurellales</taxon>
        <taxon>Pasteurellaceae</taxon>
        <taxon>Lonepinella</taxon>
    </lineage>
</organism>
<dbReference type="RefSeq" id="WP_132301645.1">
    <property type="nucleotide sequence ID" value="NZ_CP170642.1"/>
</dbReference>
<dbReference type="EMBL" id="SMGJ01000003">
    <property type="protein sequence ID" value="TCK70052.1"/>
    <property type="molecule type" value="Genomic_DNA"/>
</dbReference>
<comment type="subcellular location">
    <subcellularLocation>
        <location evidence="1">Cell outer membrane</location>
        <topology evidence="1">Multi-pass membrane protein</topology>
    </subcellularLocation>
</comment>
<dbReference type="GO" id="GO:0046930">
    <property type="term" value="C:pore complex"/>
    <property type="evidence" value="ECO:0007669"/>
    <property type="project" value="UniProtKB-KW"/>
</dbReference>
<evidence type="ECO:0000256" key="1">
    <source>
        <dbReference type="ARBA" id="ARBA00004571"/>
    </source>
</evidence>
<evidence type="ECO:0000256" key="6">
    <source>
        <dbReference type="ARBA" id="ARBA00023065"/>
    </source>
</evidence>
<keyword evidence="2" id="KW-0813">Transport</keyword>
<keyword evidence="7" id="KW-0626">Porin</keyword>
<reference evidence="12 13" key="1">
    <citation type="submission" date="2019-03" db="EMBL/GenBank/DDBJ databases">
        <title>Genomic Encyclopedia of Type Strains, Phase IV (KMG-IV): sequencing the most valuable type-strain genomes for metagenomic binning, comparative biology and taxonomic classification.</title>
        <authorList>
            <person name="Goeker M."/>
        </authorList>
    </citation>
    <scope>NUCLEOTIDE SEQUENCE [LARGE SCALE GENOMIC DNA]</scope>
    <source>
        <strain evidence="12 13">DSM 10053</strain>
    </source>
</reference>
<evidence type="ECO:0000256" key="3">
    <source>
        <dbReference type="ARBA" id="ARBA00022452"/>
    </source>
</evidence>
<dbReference type="Pfam" id="PF13609">
    <property type="entry name" value="Porin_4"/>
    <property type="match status" value="1"/>
</dbReference>
<dbReference type="InterPro" id="IPR033900">
    <property type="entry name" value="Gram_neg_porin_domain"/>
</dbReference>
<evidence type="ECO:0000256" key="8">
    <source>
        <dbReference type="ARBA" id="ARBA00023136"/>
    </source>
</evidence>
<dbReference type="PANTHER" id="PTHR34501">
    <property type="entry name" value="PROTEIN YDDL-RELATED"/>
    <property type="match status" value="1"/>
</dbReference>
<dbReference type="AlphaFoldDB" id="A0A4R1KXE3"/>
<dbReference type="OrthoDB" id="5689851at2"/>
<evidence type="ECO:0000256" key="5">
    <source>
        <dbReference type="ARBA" id="ARBA00022729"/>
    </source>
</evidence>
<evidence type="ECO:0000256" key="2">
    <source>
        <dbReference type="ARBA" id="ARBA00022448"/>
    </source>
</evidence>
<dbReference type="InterPro" id="IPR023614">
    <property type="entry name" value="Porin_dom_sf"/>
</dbReference>
<dbReference type="Gene3D" id="2.40.160.10">
    <property type="entry name" value="Porin"/>
    <property type="match status" value="1"/>
</dbReference>
<keyword evidence="13" id="KW-1185">Reference proteome</keyword>
<feature type="domain" description="Porin" evidence="11">
    <location>
        <begin position="7"/>
        <end position="347"/>
    </location>
</feature>
<name>A0A4R1KXE3_9PAST</name>
<gene>
    <name evidence="12" type="ORF">EV692_1275</name>
</gene>